<reference evidence="3" key="1">
    <citation type="submission" date="2017-09" db="EMBL/GenBank/DDBJ databases">
        <authorList>
            <person name="Varghese N."/>
            <person name="Submissions S."/>
        </authorList>
    </citation>
    <scope>NUCLEOTIDE SEQUENCE [LARGE SCALE GENOMIC DNA]</scope>
    <source>
        <strain evidence="3">USBA 140</strain>
    </source>
</reference>
<proteinExistence type="predicted"/>
<dbReference type="EMBL" id="OCNJ01000019">
    <property type="protein sequence ID" value="SOE01544.1"/>
    <property type="molecule type" value="Genomic_DNA"/>
</dbReference>
<evidence type="ECO:0000313" key="2">
    <source>
        <dbReference type="EMBL" id="SOE01544.1"/>
    </source>
</evidence>
<gene>
    <name evidence="2" type="ORF">SAMN05421508_11927</name>
</gene>
<dbReference type="AlphaFoldDB" id="A0A286H2M3"/>
<dbReference type="SUPFAM" id="SSF55729">
    <property type="entry name" value="Acyl-CoA N-acyltransferases (Nat)"/>
    <property type="match status" value="1"/>
</dbReference>
<accession>A0A286H2M3</accession>
<organism evidence="2 3">
    <name type="scientific">Caenispirillum bisanense</name>
    <dbReference type="NCBI Taxonomy" id="414052"/>
    <lineage>
        <taxon>Bacteria</taxon>
        <taxon>Pseudomonadati</taxon>
        <taxon>Pseudomonadota</taxon>
        <taxon>Alphaproteobacteria</taxon>
        <taxon>Rhodospirillales</taxon>
        <taxon>Novispirillaceae</taxon>
        <taxon>Caenispirillum</taxon>
    </lineage>
</organism>
<dbReference type="GO" id="GO:0016747">
    <property type="term" value="F:acyltransferase activity, transferring groups other than amino-acyl groups"/>
    <property type="evidence" value="ECO:0007669"/>
    <property type="project" value="InterPro"/>
</dbReference>
<dbReference type="InterPro" id="IPR000182">
    <property type="entry name" value="GNAT_dom"/>
</dbReference>
<dbReference type="PANTHER" id="PTHR43792:SF1">
    <property type="entry name" value="N-ACETYLTRANSFERASE DOMAIN-CONTAINING PROTEIN"/>
    <property type="match status" value="1"/>
</dbReference>
<keyword evidence="3" id="KW-1185">Reference proteome</keyword>
<dbReference type="InterPro" id="IPR051531">
    <property type="entry name" value="N-acetyltransferase"/>
</dbReference>
<evidence type="ECO:0000313" key="3">
    <source>
        <dbReference type="Proteomes" id="UP000219621"/>
    </source>
</evidence>
<feature type="domain" description="N-acetyltransferase" evidence="1">
    <location>
        <begin position="15"/>
        <end position="180"/>
    </location>
</feature>
<evidence type="ECO:0000259" key="1">
    <source>
        <dbReference type="PROSITE" id="PS51186"/>
    </source>
</evidence>
<dbReference type="Pfam" id="PF13302">
    <property type="entry name" value="Acetyltransf_3"/>
    <property type="match status" value="1"/>
</dbReference>
<dbReference type="PROSITE" id="PS51186">
    <property type="entry name" value="GNAT"/>
    <property type="match status" value="1"/>
</dbReference>
<dbReference type="InterPro" id="IPR016181">
    <property type="entry name" value="Acyl_CoA_acyltransferase"/>
</dbReference>
<dbReference type="PANTHER" id="PTHR43792">
    <property type="entry name" value="GNAT FAMILY, PUTATIVE (AFU_ORTHOLOGUE AFUA_3G00765)-RELATED-RELATED"/>
    <property type="match status" value="1"/>
</dbReference>
<name>A0A286H2M3_9PROT</name>
<protein>
    <submittedName>
        <fullName evidence="2">Protein N-acetyltransferase, RimJ/RimL family</fullName>
    </submittedName>
</protein>
<sequence>MTGAGAEVLLETARLRLRRFTPDDAPHVLELDGDPAVVGPTGTFLKAGNRIPDATWSLTHTLGRFLAANGRDGPFGYWLAEDRAEAAFCGWFRFTRDGGDPAVVELGYRMRSALWGRGLATEGARALVARAFAEPAVERVVATARADNVGSCRVLEKAGLSLVGRFTGDGDLVRVAYACERGAWAGAAAPAE</sequence>
<dbReference type="Gene3D" id="3.40.630.30">
    <property type="match status" value="1"/>
</dbReference>
<dbReference type="Proteomes" id="UP000219621">
    <property type="component" value="Unassembled WGS sequence"/>
</dbReference>
<keyword evidence="2" id="KW-0808">Transferase</keyword>